<feature type="compositionally biased region" description="Pro residues" evidence="1">
    <location>
        <begin position="1636"/>
        <end position="1657"/>
    </location>
</feature>
<dbReference type="Proteomes" id="UP000654075">
    <property type="component" value="Unassembled WGS sequence"/>
</dbReference>
<evidence type="ECO:0000256" key="1">
    <source>
        <dbReference type="SAM" id="MobiDB-lite"/>
    </source>
</evidence>
<evidence type="ECO:0000313" key="3">
    <source>
        <dbReference type="EMBL" id="CAE8591578.1"/>
    </source>
</evidence>
<sequence>MAGRAPDGTHHGASSFDAGAVPNFDGNPSRYKEYRIAVKWYAAGCDDRQRHLLAPRVIGRLQPAQRSLFRNLDPRSFRCPNGIDLFLEALDAKFNYMPETELADKTKTFLGTRRESNEGSTKYINRFRLKLGRSRRPADPGNAEGRESRWAAAEQEAANYGGEVTDFFDEMPRPVEPPALTDTAPVITFRFPSAFSGYAFLRTFGFNTDQKASTLRATGGSTKLDDIERVLRVSEQVRETGNRSGRTSSDAGHRGRARTWWAHEPDSAYKAYVNYIQARRKLLDIQKARGFIPSMFAFSFFASQPAVPEAASAFMAMPGRDSKEAQSAFLASVPGYGVLDCGATVSLIGSEQVDSYISAMQYEAPDMEIEEYHDSTEFMGIGDAAKKSQRGIRWPTCMAGVLGRLSTSVLEGSTPLLISVTALKSMKAIVDFGDATIVIPALSQEKQKLVESPSGHLLMPLFDFAQINDPEVVTRSLRKGPPRKRQDFTPVDVDMKGEAYAASVSPPPGLEPDDSVAHQACVHMRRLARDTKGPLAPQVNINQMSLHHINTILSSAGVSQEYEVLAANIAYRARLYRVISMLLLVLMPLNHDMITLSLTALMLQLQPDLLQRFLMAACADSAPSFGGYTASVQAPAVPHCHMSWEKSGANAHMEWWTCSGCGLRTRQRRTLLQATHYWYVDLPPCAASQMGLKPSAKPKMAPAGQFYSPSPGKHAGFPTAGPPPRGPAGTPMPGPGWPGPSPKAGAPPPPHPQSPRWRMIQAWSLELYHGMVRSDQAGAGEGAPSMASASSEVPPPTGATKRSSASTASQGTEDEAIDEMMAMMMEHFRATRTRNARATRTRDAPAATPTRSEFENWLGHQAWKLDQFLVLEVFAGLGRCSDEIEKMLNNPAAAIRIGYLYGHDLNKKYDRWMLYNLVLLFKPCDVIYPWECKFWCSLSNVNLVKNDGALHDYITQGRAQSSHHLRLFAQVQGLQEDGGRHAHAENPLTSMAWTESPIVSLPGYRVKWHQCQTGLKSPDPNERRSHKKPSLMLTTRWEVASALGVTEWPEHGWVTGSTCQCPGGNDAHAPLQGLSYKGRPLTSWAEDWPPKLAHLVARGICEGIQCENTLSWPEHVYPAIKRVLPADGPGDEPPMPGHPGRPVHPTQGRRKSYKYSQDDGGRPAAASTDTPAAAVPEVPDGIPNHTVDTFLRQLHLGAAHATNAEMVNVLQKAGASRELIRRALIFRCAFCEAFKRAKPHHAASLHLVRFGDQVMMDLFIVELRRGDVQTRANFLTCIDTATTLVVIKAIDGKIDAAQLMTFLRDGWFHFYGPPGELFVDLEGAFQSDDFGQFCMRHLVVLRTIAAEAPWQHGRVEVAQRTLRPHLMTAWATFDEKATVDDLAIHVGTARNELSKVDGYSPFFAVTGRQRGDLYGCRDAANHLHLLTADAAATDINIELNIQRRARALAAFHEVEAKAKIDRAVRHADRPYAGPFFPGDQVMIFKEGQRMGHKNDDRRMHGPGTVIVQEGNSIVWISILGKIWKCAPEQLFAVHPDQLRASEAVRKLITTGQTHLVDPKMMAKLRQQDAKMDVIDARPPADARGPYEPPDGDAAAPPAGEPASAADDGPIPGGEAPLPASSSARSRSLSQLADPPAVAPAEPPAPATEPPATEPPAPSGHSDGKAVPTPVDDDDELMEPAVHADEEGIPAHLQPLLPPRLPEPRPASDIEVNRSVADGRHPSRHPASSASRAASQQAEVNRSIAAANKLDGYQPFRPAASSASRAAAPYTKEASLLGMEIDLGLTMDDLLSRTTQNDTSYEFWKAAFEGESAFAVSVKKKAKLEVKTRYLTAAEQAAFEAAKDKEWASWLANKVVDIASIHGVDRNRIINARWILTWKQDGTAKARLVLLGYQDPDLGTYRRDSPTAHRSSKNLMLFTCAQLGFPIFTLDAHTAFLSGDPTERPKPLYFKPPADLVAKLQLTKNESLVLLKAAYGLAEAPRAWWKRLRRELETCGWHAMELDECVMTMHALDSGKLVGIICVHVDDLLCGGLGTRFAGAMDNLCRALPFGKRKEGHFTYTGINHIQLTDGTITIDQNVDKIDETPAKNLDADETGNLRGKSASYLSEKVGSMLYATTNTRPLSAFDVSYLGSRCKAPTKADASHANKVVRIMKTQKTPITFRRIGSSPTLENLVFVSPQDAGWASRADASSQAGNLILVAAPGILDGAEVTVNLLDWATAKIKRVCRSSLGCETMSAVQAMDALEYYLCLVHQMWYGWTCRQFQQALTSHELLHRSALVTDCRGLYSHLMSSNAGNLQAEKRLIIDVRILMQTIRECDALLFWVNNNYQPAGIEKRLSINEHEVDDAHLDVTIPKLHRQYIGDHDENEVQSLLQIQRRREQERFEIVSRWKAETRISYRPHAKSPGSKSHVRYEKYAKATTAGQALKQGSLPADWCWDYERGYIKVLGRVRDEPLDISKIQDESSLTDVDRVVHSWYRKEIAKKLGLSYADLIVDKGGMETTMMRARRLVAQREAKKRLEDARKHHRKISDKDVEQTLQEWAFAKNPNRTNVIPEGQEWVLSDTLGLLRDRCGDIHLTSATLRYPDVTRIISQWLKDRLPADAAKKFTFTSLNLNCNYAARRHRDGNNFGPSFIAAFGPFTGGELNYWPEDDQACKVEKLEGSDS</sequence>
<dbReference type="OMA" id="SEDWAYY"/>
<dbReference type="OrthoDB" id="4026416at2759"/>
<feature type="domain" description="Integrase catalytic" evidence="2">
    <location>
        <begin position="1235"/>
        <end position="1409"/>
    </location>
</feature>
<feature type="compositionally biased region" description="Low complexity" evidence="1">
    <location>
        <begin position="1163"/>
        <end position="1174"/>
    </location>
</feature>
<dbReference type="PROSITE" id="PS50994">
    <property type="entry name" value="INTEGRASE"/>
    <property type="match status" value="1"/>
</dbReference>
<dbReference type="InterPro" id="IPR036397">
    <property type="entry name" value="RNaseH_sf"/>
</dbReference>
<dbReference type="PANTHER" id="PTHR37984">
    <property type="entry name" value="PROTEIN CBG26694"/>
    <property type="match status" value="1"/>
</dbReference>
<keyword evidence="4" id="KW-1185">Reference proteome</keyword>
<comment type="caution">
    <text evidence="3">The sequence shown here is derived from an EMBL/GenBank/DDBJ whole genome shotgun (WGS) entry which is preliminary data.</text>
</comment>
<feature type="compositionally biased region" description="Low complexity" evidence="1">
    <location>
        <begin position="1616"/>
        <end position="1635"/>
    </location>
</feature>
<feature type="compositionally biased region" description="Polar residues" evidence="1">
    <location>
        <begin position="800"/>
        <end position="811"/>
    </location>
</feature>
<dbReference type="SUPFAM" id="SSF53098">
    <property type="entry name" value="Ribonuclease H-like"/>
    <property type="match status" value="1"/>
</dbReference>
<dbReference type="InterPro" id="IPR050951">
    <property type="entry name" value="Retrovirus_Pol_polyprotein"/>
</dbReference>
<feature type="compositionally biased region" description="Basic and acidic residues" evidence="1">
    <location>
        <begin position="1701"/>
        <end position="1720"/>
    </location>
</feature>
<name>A0A813DYU2_POLGL</name>
<protein>
    <recommendedName>
        <fullName evidence="2">Integrase catalytic domain-containing protein</fullName>
    </recommendedName>
</protein>
<organism evidence="3 4">
    <name type="scientific">Polarella glacialis</name>
    <name type="common">Dinoflagellate</name>
    <dbReference type="NCBI Taxonomy" id="89957"/>
    <lineage>
        <taxon>Eukaryota</taxon>
        <taxon>Sar</taxon>
        <taxon>Alveolata</taxon>
        <taxon>Dinophyceae</taxon>
        <taxon>Suessiales</taxon>
        <taxon>Suessiaceae</taxon>
        <taxon>Polarella</taxon>
    </lineage>
</organism>
<dbReference type="GO" id="GO:0015074">
    <property type="term" value="P:DNA integration"/>
    <property type="evidence" value="ECO:0007669"/>
    <property type="project" value="InterPro"/>
</dbReference>
<feature type="region of interest" description="Disordered" evidence="1">
    <location>
        <begin position="1576"/>
        <end position="1739"/>
    </location>
</feature>
<evidence type="ECO:0000313" key="4">
    <source>
        <dbReference type="Proteomes" id="UP000654075"/>
    </source>
</evidence>
<feature type="region of interest" description="Disordered" evidence="1">
    <location>
        <begin position="1123"/>
        <end position="1179"/>
    </location>
</feature>
<feature type="region of interest" description="Disordered" evidence="1">
    <location>
        <begin position="693"/>
        <end position="756"/>
    </location>
</feature>
<feature type="compositionally biased region" description="Low complexity" evidence="1">
    <location>
        <begin position="1591"/>
        <end position="1609"/>
    </location>
</feature>
<feature type="compositionally biased region" description="Pro residues" evidence="1">
    <location>
        <begin position="720"/>
        <end position="753"/>
    </location>
</feature>
<reference evidence="3" key="1">
    <citation type="submission" date="2021-02" db="EMBL/GenBank/DDBJ databases">
        <authorList>
            <person name="Dougan E. K."/>
            <person name="Rhodes N."/>
            <person name="Thang M."/>
            <person name="Chan C."/>
        </authorList>
    </citation>
    <scope>NUCLEOTIDE SEQUENCE</scope>
</reference>
<dbReference type="InterPro" id="IPR001584">
    <property type="entry name" value="Integrase_cat-core"/>
</dbReference>
<feature type="region of interest" description="Disordered" evidence="1">
    <location>
        <begin position="775"/>
        <end position="812"/>
    </location>
</feature>
<dbReference type="InterPro" id="IPR012337">
    <property type="entry name" value="RNaseH-like_sf"/>
</dbReference>
<dbReference type="Pfam" id="PF07727">
    <property type="entry name" value="RVT_2"/>
    <property type="match status" value="1"/>
</dbReference>
<dbReference type="PANTHER" id="PTHR37984:SF5">
    <property type="entry name" value="PROTEIN NYNRIN-LIKE"/>
    <property type="match status" value="1"/>
</dbReference>
<dbReference type="GO" id="GO:0003676">
    <property type="term" value="F:nucleic acid binding"/>
    <property type="evidence" value="ECO:0007669"/>
    <property type="project" value="InterPro"/>
</dbReference>
<accession>A0A813DYU2</accession>
<dbReference type="EMBL" id="CAJNNV010005038">
    <property type="protein sequence ID" value="CAE8591578.1"/>
    <property type="molecule type" value="Genomic_DNA"/>
</dbReference>
<gene>
    <name evidence="3" type="ORF">PGLA1383_LOCUS10247</name>
</gene>
<feature type="non-terminal residue" evidence="3">
    <location>
        <position position="2665"/>
    </location>
</feature>
<evidence type="ECO:0000259" key="2">
    <source>
        <dbReference type="PROSITE" id="PS50994"/>
    </source>
</evidence>
<proteinExistence type="predicted"/>
<dbReference type="Gene3D" id="3.30.420.10">
    <property type="entry name" value="Ribonuclease H-like superfamily/Ribonuclease H"/>
    <property type="match status" value="1"/>
</dbReference>
<dbReference type="InterPro" id="IPR013103">
    <property type="entry name" value="RVT_2"/>
</dbReference>
<feature type="compositionally biased region" description="Low complexity" evidence="1">
    <location>
        <begin position="1724"/>
        <end position="1737"/>
    </location>
</feature>